<evidence type="ECO:0000313" key="12">
    <source>
        <dbReference type="EMBL" id="ACU53275.1"/>
    </source>
</evidence>
<evidence type="ECO:0000256" key="5">
    <source>
        <dbReference type="ARBA" id="ARBA00022917"/>
    </source>
</evidence>
<dbReference type="NCBIfam" id="NF009687">
    <property type="entry name" value="PRK13208.1"/>
    <property type="match status" value="1"/>
</dbReference>
<evidence type="ECO:0000256" key="4">
    <source>
        <dbReference type="ARBA" id="ARBA00022840"/>
    </source>
</evidence>
<feature type="binding site" evidence="8">
    <location>
        <position position="578"/>
    </location>
    <ligand>
        <name>ATP</name>
        <dbReference type="ChEBI" id="CHEBI:30616"/>
    </ligand>
</feature>
<proteinExistence type="inferred from homology"/>
<comment type="subunit">
    <text evidence="8">Monomer.</text>
</comment>
<dbReference type="Pfam" id="PF00133">
    <property type="entry name" value="tRNA-synt_1"/>
    <property type="match status" value="1"/>
</dbReference>
<dbReference type="PRINTS" id="PR00986">
    <property type="entry name" value="TRNASYNTHVAL"/>
</dbReference>
<comment type="subcellular location">
    <subcellularLocation>
        <location evidence="8">Cytoplasm</location>
    </subcellularLocation>
</comment>
<comment type="function">
    <text evidence="8">Catalyzes the attachment of valine to tRNA(Val). As ValRS can inadvertently accommodate and process structurally similar amino acids such as threonine, to avoid such errors, it has a 'posttransfer' editing activity that hydrolyzes mischarged Thr-tRNA(Val) in a tRNA-dependent manner.</text>
</comment>
<feature type="compositionally biased region" description="Basic and acidic residues" evidence="9">
    <location>
        <begin position="460"/>
        <end position="470"/>
    </location>
</feature>
<feature type="region of interest" description="Disordered" evidence="9">
    <location>
        <begin position="460"/>
        <end position="489"/>
    </location>
</feature>
<feature type="domain" description="Methionyl/Valyl/Leucyl/Isoleucyl-tRNA synthetase anticodon-binding" evidence="11">
    <location>
        <begin position="657"/>
        <end position="759"/>
    </location>
</feature>
<dbReference type="HOGENOM" id="CLU_001493_0_2_11"/>
<dbReference type="SUPFAM" id="SSF50677">
    <property type="entry name" value="ValRS/IleRS/LeuRS editing domain"/>
    <property type="match status" value="1"/>
</dbReference>
<evidence type="ECO:0000256" key="9">
    <source>
        <dbReference type="SAM" id="MobiDB-lite"/>
    </source>
</evidence>
<dbReference type="Gene3D" id="1.10.730.10">
    <property type="entry name" value="Isoleucyl-tRNA Synthetase, Domain 1"/>
    <property type="match status" value="1"/>
</dbReference>
<dbReference type="HAMAP" id="MF_02005">
    <property type="entry name" value="Val_tRNA_synth_type2"/>
    <property type="match status" value="1"/>
</dbReference>
<dbReference type="PANTHER" id="PTHR11946">
    <property type="entry name" value="VALYL-TRNA SYNTHETASES"/>
    <property type="match status" value="1"/>
</dbReference>
<dbReference type="KEGG" id="afo:Afer_0307"/>
<keyword evidence="1 8" id="KW-0963">Cytoplasm</keyword>
<organism evidence="12 13">
    <name type="scientific">Acidimicrobium ferrooxidans (strain DSM 10331 / JCM 15462 / NBRC 103882 / ICP)</name>
    <dbReference type="NCBI Taxonomy" id="525909"/>
    <lineage>
        <taxon>Bacteria</taxon>
        <taxon>Bacillati</taxon>
        <taxon>Actinomycetota</taxon>
        <taxon>Acidimicrobiia</taxon>
        <taxon>Acidimicrobiales</taxon>
        <taxon>Acidimicrobiaceae</taxon>
        <taxon>Acidimicrobium</taxon>
    </lineage>
</organism>
<dbReference type="NCBIfam" id="NF000540">
    <property type="entry name" value="alt_ValS"/>
    <property type="match status" value="1"/>
</dbReference>
<dbReference type="InterPro" id="IPR001412">
    <property type="entry name" value="aa-tRNA-synth_I_CS"/>
</dbReference>
<keyword evidence="2 8" id="KW-0436">Ligase</keyword>
<comment type="similarity">
    <text evidence="8">Belongs to the class-I aminoacyl-tRNA synthetase family. ValS type 2 subfamily.</text>
</comment>
<evidence type="ECO:0000256" key="1">
    <source>
        <dbReference type="ARBA" id="ARBA00022490"/>
    </source>
</evidence>
<evidence type="ECO:0000256" key="3">
    <source>
        <dbReference type="ARBA" id="ARBA00022741"/>
    </source>
</evidence>
<dbReference type="GO" id="GO:0004832">
    <property type="term" value="F:valine-tRNA ligase activity"/>
    <property type="evidence" value="ECO:0007669"/>
    <property type="project" value="UniProtKB-UniRule"/>
</dbReference>
<dbReference type="InterPro" id="IPR009008">
    <property type="entry name" value="Val/Leu/Ile-tRNA-synth_edit"/>
</dbReference>
<name>C7M2N1_ACIFD</name>
<evidence type="ECO:0000256" key="7">
    <source>
        <dbReference type="ARBA" id="ARBA00047552"/>
    </source>
</evidence>
<gene>
    <name evidence="8" type="primary">valS</name>
    <name evidence="12" type="ordered locus">Afer_0307</name>
</gene>
<dbReference type="InterPro" id="IPR002303">
    <property type="entry name" value="Valyl-tRNA_ligase"/>
</dbReference>
<dbReference type="eggNOG" id="COG0525">
    <property type="taxonomic scope" value="Bacteria"/>
</dbReference>
<dbReference type="InterPro" id="IPR009080">
    <property type="entry name" value="tRNAsynth_Ia_anticodon-bd"/>
</dbReference>
<dbReference type="SUPFAM" id="SSF47323">
    <property type="entry name" value="Anticodon-binding domain of a subclass of class I aminoacyl-tRNA synthetases"/>
    <property type="match status" value="1"/>
</dbReference>
<dbReference type="Proteomes" id="UP000000771">
    <property type="component" value="Chromosome"/>
</dbReference>
<dbReference type="Gene3D" id="3.90.740.10">
    <property type="entry name" value="Valyl/Leucyl/Isoleucyl-tRNA synthetase, editing domain"/>
    <property type="match status" value="1"/>
</dbReference>
<protein>
    <recommendedName>
        <fullName evidence="8">Valine--tRNA ligase</fullName>
        <ecNumber evidence="8">6.1.1.9</ecNumber>
    </recommendedName>
    <alternativeName>
        <fullName evidence="8">Valyl-tRNA synthetase</fullName>
        <shortName evidence="8">ValRS</shortName>
    </alternativeName>
</protein>
<comment type="domain">
    <text evidence="8">ValRS has two distinct active sites: one for aminoacylation and one for editing. The misactivated threonine is translocated from the active site to the editing site.</text>
</comment>
<evidence type="ECO:0000259" key="11">
    <source>
        <dbReference type="Pfam" id="PF08264"/>
    </source>
</evidence>
<dbReference type="GO" id="GO:0005524">
    <property type="term" value="F:ATP binding"/>
    <property type="evidence" value="ECO:0007669"/>
    <property type="project" value="UniProtKB-UniRule"/>
</dbReference>
<comment type="catalytic activity">
    <reaction evidence="7 8">
        <text>tRNA(Val) + L-valine + ATP = L-valyl-tRNA(Val) + AMP + diphosphate</text>
        <dbReference type="Rhea" id="RHEA:10704"/>
        <dbReference type="Rhea" id="RHEA-COMP:9672"/>
        <dbReference type="Rhea" id="RHEA-COMP:9708"/>
        <dbReference type="ChEBI" id="CHEBI:30616"/>
        <dbReference type="ChEBI" id="CHEBI:33019"/>
        <dbReference type="ChEBI" id="CHEBI:57762"/>
        <dbReference type="ChEBI" id="CHEBI:78442"/>
        <dbReference type="ChEBI" id="CHEBI:78537"/>
        <dbReference type="ChEBI" id="CHEBI:456215"/>
        <dbReference type="EC" id="6.1.1.9"/>
    </reaction>
</comment>
<keyword evidence="4 8" id="KW-0067">ATP-binding</keyword>
<dbReference type="EC" id="6.1.1.9" evidence="8"/>
<dbReference type="GO" id="GO:0005829">
    <property type="term" value="C:cytosol"/>
    <property type="evidence" value="ECO:0007669"/>
    <property type="project" value="TreeGrafter"/>
</dbReference>
<evidence type="ECO:0000256" key="8">
    <source>
        <dbReference type="HAMAP-Rule" id="MF_02005"/>
    </source>
</evidence>
<keyword evidence="13" id="KW-1185">Reference proteome</keyword>
<dbReference type="InterPro" id="IPR014729">
    <property type="entry name" value="Rossmann-like_a/b/a_fold"/>
</dbReference>
<evidence type="ECO:0000256" key="6">
    <source>
        <dbReference type="ARBA" id="ARBA00023146"/>
    </source>
</evidence>
<dbReference type="PANTHER" id="PTHR11946:SF93">
    <property type="entry name" value="VALINE--TRNA LIGASE, CHLOROPLASTIC_MITOCHONDRIAL 2"/>
    <property type="match status" value="1"/>
</dbReference>
<dbReference type="InterPro" id="IPR022874">
    <property type="entry name" value="Valine-tRNA_ligase_type_2"/>
</dbReference>
<reference evidence="12 13" key="1">
    <citation type="journal article" date="2009" name="Stand. Genomic Sci.">
        <title>Complete genome sequence of Acidimicrobium ferrooxidans type strain (ICP).</title>
        <authorList>
            <person name="Clum A."/>
            <person name="Nolan M."/>
            <person name="Lang E."/>
            <person name="Glavina Del Rio T."/>
            <person name="Tice H."/>
            <person name="Copeland A."/>
            <person name="Cheng J.F."/>
            <person name="Lucas S."/>
            <person name="Chen F."/>
            <person name="Bruce D."/>
            <person name="Goodwin L."/>
            <person name="Pitluck S."/>
            <person name="Ivanova N."/>
            <person name="Mavrommatis K."/>
            <person name="Mikhailova N."/>
            <person name="Pati A."/>
            <person name="Chen A."/>
            <person name="Palaniappan K."/>
            <person name="Goker M."/>
            <person name="Spring S."/>
            <person name="Land M."/>
            <person name="Hauser L."/>
            <person name="Chang Y.J."/>
            <person name="Jeffries C.C."/>
            <person name="Chain P."/>
            <person name="Bristow J."/>
            <person name="Eisen J.A."/>
            <person name="Markowitz V."/>
            <person name="Hugenholtz P."/>
            <person name="Kyrpides N.C."/>
            <person name="Klenk H.P."/>
            <person name="Lapidus A."/>
        </authorList>
    </citation>
    <scope>NUCLEOTIDE SEQUENCE [LARGE SCALE GENOMIC DNA]</scope>
    <source>
        <strain evidence="13">DSM 10331 / JCM 15462 / NBRC 103882 / ICP</strain>
    </source>
</reference>
<evidence type="ECO:0000313" key="13">
    <source>
        <dbReference type="Proteomes" id="UP000000771"/>
    </source>
</evidence>
<accession>C7M2N1</accession>
<evidence type="ECO:0000256" key="2">
    <source>
        <dbReference type="ARBA" id="ARBA00022598"/>
    </source>
</evidence>
<dbReference type="CDD" id="cd07962">
    <property type="entry name" value="Anticodon_Ia_Val"/>
    <property type="match status" value="1"/>
</dbReference>
<dbReference type="Pfam" id="PF08264">
    <property type="entry name" value="Anticodon_1"/>
    <property type="match status" value="1"/>
</dbReference>
<feature type="short sequence motif" description="'HIGH' region" evidence="8">
    <location>
        <begin position="45"/>
        <end position="55"/>
    </location>
</feature>
<evidence type="ECO:0000259" key="10">
    <source>
        <dbReference type="Pfam" id="PF00133"/>
    </source>
</evidence>
<dbReference type="InterPro" id="IPR033705">
    <property type="entry name" value="Anticodon_Ia_Val"/>
</dbReference>
<keyword evidence="5 8" id="KW-0648">Protein biosynthesis</keyword>
<feature type="short sequence motif" description="'KMSKS' region" evidence="8">
    <location>
        <begin position="575"/>
        <end position="579"/>
    </location>
</feature>
<dbReference type="GO" id="GO:0006438">
    <property type="term" value="P:valyl-tRNA aminoacylation"/>
    <property type="evidence" value="ECO:0007669"/>
    <property type="project" value="UniProtKB-UniRule"/>
</dbReference>
<dbReference type="EMBL" id="CP001631">
    <property type="protein sequence ID" value="ACU53275.1"/>
    <property type="molecule type" value="Genomic_DNA"/>
</dbReference>
<dbReference type="AlphaFoldDB" id="C7M2N1"/>
<dbReference type="GO" id="GO:0002161">
    <property type="term" value="F:aminoacyl-tRNA deacylase activity"/>
    <property type="evidence" value="ECO:0007669"/>
    <property type="project" value="InterPro"/>
</dbReference>
<dbReference type="Gene3D" id="3.40.50.620">
    <property type="entry name" value="HUPs"/>
    <property type="match status" value="2"/>
</dbReference>
<feature type="domain" description="Aminoacyl-tRNA synthetase class Ia" evidence="10">
    <location>
        <begin position="16"/>
        <end position="611"/>
    </location>
</feature>
<keyword evidence="6 8" id="KW-0030">Aminoacyl-tRNA synthetase</keyword>
<dbReference type="PROSITE" id="PS00178">
    <property type="entry name" value="AA_TRNA_LIGASE_I"/>
    <property type="match status" value="1"/>
</dbReference>
<dbReference type="SUPFAM" id="SSF52374">
    <property type="entry name" value="Nucleotidylyl transferase"/>
    <property type="match status" value="1"/>
</dbReference>
<dbReference type="InterPro" id="IPR013155">
    <property type="entry name" value="M/V/L/I-tRNA-synth_anticd-bd"/>
</dbReference>
<dbReference type="STRING" id="525909.Afer_0307"/>
<dbReference type="InterPro" id="IPR048044">
    <property type="entry name" value="Valyl-tRNA_ligase_actino"/>
</dbReference>
<keyword evidence="3 8" id="KW-0547">Nucleotide-binding</keyword>
<sequence length="855" mass="96218">MRIPDKVELEGLERKWGAFWEEHGLYRFDDTAPAAQVYAIDTPPPTVSGTLHIGHVFSYTHADIIARYQRMQGKEVFYPIGWDDNGVPTERRVQNYYGVRCDPSLPYRGTDEELPREGARQVPVSRRRFIELCTELTAKDEQAFEQLWRAIGLSVDWSLVYTTVGERARRVSQADFLDLLERDQAYLAEAPTLWDVDFQTTVSQAELEDRTVEGRYHRIVFDLEGGGELEIMSSRPELIPACVAIVVHPEDDRYREVVGRRAITPLFRVPVPVIAHPLAEPERGTGAAMVCTFGDLTDVVWWREASLPTRVVIDRAGRLVPRVDFAAFGSLDPDGAADAYGRLAGLRASDARAEVAEALAAAGVLRGIEQVRHAVKYYEKGEHPLEVLATRQWFIRVLPLRDRLLERAAELDWLPPHMQVRLEDWIRGLNQDWNVSRQRFFGIPIPLWYPVREDGSVDYDHPLRPAKEDLPVDPQSEAPRGYADEQRGVPGGFVGDPDVLDTWATSSLTPQLAGGWGERPDLFAKVFPMELRPQGQEIIRTWLFYTVVRAELAFGRLPWRRALISGWVLDPDRKKMSKSKGNVVTPMPLVERFGADAVRHWAANGRPGTDTAADEAQMRVGRRLAIKVANASRFALSRVASRSSHKPAWVPIDAAELEALDATIARATELLEAHDYTSALAAIEEHFWAFCDDYLELVKVRAYGDDSPEHASALAALEIGVELFIRAFAPYLPFVTEEVWSWFREGSVHRSAWPQPGEAMRRYVELVGEGHGVVDPAVRAAVSWSLAQVRRAKTSEQRSLRTPVERLVVWAPRAWLEALAAAEDDLRAAGGVLALERHEADEPRAVVELAPPEQH</sequence>
<dbReference type="InterPro" id="IPR002300">
    <property type="entry name" value="aa-tRNA-synth_Ia"/>
</dbReference>